<dbReference type="InterPro" id="IPR045886">
    <property type="entry name" value="ThiF/MoeB/HesA"/>
</dbReference>
<dbReference type="Proteomes" id="UP001500506">
    <property type="component" value="Unassembled WGS sequence"/>
</dbReference>
<dbReference type="SMART" id="SM00450">
    <property type="entry name" value="RHOD"/>
    <property type="match status" value="1"/>
</dbReference>
<dbReference type="PROSITE" id="PS50206">
    <property type="entry name" value="RHODANESE_3"/>
    <property type="match status" value="1"/>
</dbReference>
<dbReference type="InterPro" id="IPR001763">
    <property type="entry name" value="Rhodanese-like_dom"/>
</dbReference>
<dbReference type="Gene3D" id="3.40.250.10">
    <property type="entry name" value="Rhodanese-like domain"/>
    <property type="match status" value="1"/>
</dbReference>
<dbReference type="PANTHER" id="PTHR10953:SF102">
    <property type="entry name" value="ADENYLYLTRANSFERASE AND SULFURTRANSFERASE MOCS3"/>
    <property type="match status" value="1"/>
</dbReference>
<accession>A0ABN2K9S8</accession>
<comment type="caution">
    <text evidence="2">The sequence shown here is derived from an EMBL/GenBank/DDBJ whole genome shotgun (WGS) entry which is preliminary data.</text>
</comment>
<keyword evidence="2" id="KW-0548">Nucleotidyltransferase</keyword>
<dbReference type="InterPro" id="IPR035985">
    <property type="entry name" value="Ubiquitin-activating_enz"/>
</dbReference>
<organism evidence="2 3">
    <name type="scientific">Agromyces humatus</name>
    <dbReference type="NCBI Taxonomy" id="279573"/>
    <lineage>
        <taxon>Bacteria</taxon>
        <taxon>Bacillati</taxon>
        <taxon>Actinomycetota</taxon>
        <taxon>Actinomycetes</taxon>
        <taxon>Micrococcales</taxon>
        <taxon>Microbacteriaceae</taxon>
        <taxon>Agromyces</taxon>
    </lineage>
</organism>
<gene>
    <name evidence="2" type="primary">moeZ</name>
    <name evidence="2" type="ORF">GCM10009747_05960</name>
</gene>
<evidence type="ECO:0000313" key="2">
    <source>
        <dbReference type="EMBL" id="GAA1751353.1"/>
    </source>
</evidence>
<dbReference type="Gene3D" id="3.40.50.720">
    <property type="entry name" value="NAD(P)-binding Rossmann-like Domain"/>
    <property type="match status" value="1"/>
</dbReference>
<reference evidence="3" key="1">
    <citation type="journal article" date="2019" name="Int. J. Syst. Evol. Microbiol.">
        <title>The Global Catalogue of Microorganisms (GCM) 10K type strain sequencing project: providing services to taxonomists for standard genome sequencing and annotation.</title>
        <authorList>
            <consortium name="The Broad Institute Genomics Platform"/>
            <consortium name="The Broad Institute Genome Sequencing Center for Infectious Disease"/>
            <person name="Wu L."/>
            <person name="Ma J."/>
        </authorList>
    </citation>
    <scope>NUCLEOTIDE SEQUENCE [LARGE SCALE GENOMIC DNA]</scope>
    <source>
        <strain evidence="3">JCM 14319</strain>
    </source>
</reference>
<name>A0ABN2K9S8_9MICO</name>
<dbReference type="Pfam" id="PF00581">
    <property type="entry name" value="Rhodanese"/>
    <property type="match status" value="1"/>
</dbReference>
<evidence type="ECO:0000313" key="3">
    <source>
        <dbReference type="Proteomes" id="UP001500506"/>
    </source>
</evidence>
<sequence>MVGCAGVGRVRQIAAPASRRTYNCGMRARPAPLVEPSAPLSPERIARFSRQIMLPGFGELAQRRLAAARVLVVGAGGLGSALVPYLAGAGVGTIGLADDDVVELSNLHRQVSHGLADVGRPKVDSLADAVAAIDPECRVVRHAERLTAANIRDILARYDLVVDGSDNFPTRYLTNDAALLEGVPLVWGAILRYHGQVGLSWHEHGPTYRDVFPVPPAPDEVLSCELGGVLPTLCATVGALMANEVVKIVTGIGELLLGRVATIDALSGRSREIEYERIADAPAITSLIDYEVFCGVDDAASAAQAEASAPPISAAELLRRMRSGEPLRLLDVREPVEAALRRISGSELVPIGELASGAEPTSGAGALVVYCEQDTRSRRAARLLRERGHGDVMYLAGGIDAFSSVAGELVHR</sequence>
<dbReference type="EMBL" id="BAAANH010000001">
    <property type="protein sequence ID" value="GAA1751353.1"/>
    <property type="molecule type" value="Genomic_DNA"/>
</dbReference>
<dbReference type="CDD" id="cd00757">
    <property type="entry name" value="ThiF_MoeB_HesA_family"/>
    <property type="match status" value="1"/>
</dbReference>
<dbReference type="InterPro" id="IPR000594">
    <property type="entry name" value="ThiF_NAD_FAD-bd"/>
</dbReference>
<proteinExistence type="predicted"/>
<dbReference type="InterPro" id="IPR036873">
    <property type="entry name" value="Rhodanese-like_dom_sf"/>
</dbReference>
<keyword evidence="2" id="KW-0808">Transferase</keyword>
<keyword evidence="3" id="KW-1185">Reference proteome</keyword>
<dbReference type="GO" id="GO:0016779">
    <property type="term" value="F:nucleotidyltransferase activity"/>
    <property type="evidence" value="ECO:0007669"/>
    <property type="project" value="UniProtKB-KW"/>
</dbReference>
<dbReference type="PANTHER" id="PTHR10953">
    <property type="entry name" value="UBIQUITIN-ACTIVATING ENZYME E1"/>
    <property type="match status" value="1"/>
</dbReference>
<dbReference type="Pfam" id="PF00899">
    <property type="entry name" value="ThiF"/>
    <property type="match status" value="1"/>
</dbReference>
<protein>
    <submittedName>
        <fullName evidence="2">Adenylyltransferase/sulfurtransferase MoeZ</fullName>
    </submittedName>
</protein>
<dbReference type="SUPFAM" id="SSF69572">
    <property type="entry name" value="Activating enzymes of the ubiquitin-like proteins"/>
    <property type="match status" value="1"/>
</dbReference>
<feature type="domain" description="Rhodanese" evidence="1">
    <location>
        <begin position="323"/>
        <end position="411"/>
    </location>
</feature>
<evidence type="ECO:0000259" key="1">
    <source>
        <dbReference type="PROSITE" id="PS50206"/>
    </source>
</evidence>